<reference evidence="7" key="1">
    <citation type="submission" date="2014-08" db="EMBL/GenBank/DDBJ databases">
        <authorList>
            <person name="Murali S."/>
            <person name="Richards S."/>
            <person name="Bandaranaike D."/>
            <person name="Bellair M."/>
            <person name="Blankenburg K."/>
            <person name="Chao H."/>
            <person name="Dinh H."/>
            <person name="Doddapaneni H."/>
            <person name="Dugan-Rocha S."/>
            <person name="Elkadiri S."/>
            <person name="Gnanaolivu R."/>
            <person name="Hughes D."/>
            <person name="Lee S."/>
            <person name="Li M."/>
            <person name="Ming W."/>
            <person name="Munidasa M."/>
            <person name="Muniz J."/>
            <person name="Nguyen L."/>
            <person name="Osuji N."/>
            <person name="Pu L.-L."/>
            <person name="Puazo M."/>
            <person name="Skinner E."/>
            <person name="Qu C."/>
            <person name="Quiroz J."/>
            <person name="Raj R."/>
            <person name="Weissenberger G."/>
            <person name="Xin Y."/>
            <person name="Zou X."/>
            <person name="Han Y."/>
            <person name="Worley K."/>
            <person name="Muzny D."/>
            <person name="Gibbs R."/>
        </authorList>
    </citation>
    <scope>NUCLEOTIDE SEQUENCE</scope>
    <source>
        <strain evidence="7">HAZT.00-mixed</strain>
        <tissue evidence="7">Whole organism</tissue>
    </source>
</reference>
<dbReference type="PANTHER" id="PTHR12161:SF5">
    <property type="entry name" value="IST1 HOMOLOG"/>
    <property type="match status" value="1"/>
</dbReference>
<dbReference type="InterPro" id="IPR005061">
    <property type="entry name" value="Ist1"/>
</dbReference>
<evidence type="ECO:0000256" key="5">
    <source>
        <dbReference type="ARBA" id="ARBA00046920"/>
    </source>
</evidence>
<evidence type="ECO:0000256" key="3">
    <source>
        <dbReference type="ARBA" id="ARBA00032374"/>
    </source>
</evidence>
<comment type="caution">
    <text evidence="7">The sequence shown here is derived from an EMBL/GenBank/DDBJ whole genome shotgun (WGS) entry which is preliminary data.</text>
</comment>
<comment type="similarity">
    <text evidence="1">Belongs to the IST1 family.</text>
</comment>
<comment type="function">
    <text evidence="4">ESCRT-III-like protein involved in cytokinesis, nuclear envelope reassembly and endosomal tubulation. Is required for efficient abscission during cytokinesis. Involved in recruiting VPS4A and/or VPS4B to the midbody of dividing cells. During late anaphase, involved in nuclear envelope reassembly and mitotic spindle disassembly together with the ESCRT-III complex: IST1 acts by mediating the recruitment of SPAST to the nuclear membrane, leading to microtubule severing. Recruited to the reforming nuclear envelope (NE) during anaphase by LEMD2. Regulates early endosomal tubulation together with the ESCRT-III complex by mediating the recruitment of SPAST.</text>
</comment>
<dbReference type="InterPro" id="IPR042277">
    <property type="entry name" value="IST1-like"/>
</dbReference>
<reference evidence="7" key="3">
    <citation type="submission" date="2019-06" db="EMBL/GenBank/DDBJ databases">
        <authorList>
            <person name="Poynton C."/>
            <person name="Hasenbein S."/>
            <person name="Benoit J.B."/>
            <person name="Sepulveda M.S."/>
            <person name="Poelchau M.F."/>
            <person name="Murali S.C."/>
            <person name="Chen S."/>
            <person name="Glastad K.M."/>
            <person name="Werren J.H."/>
            <person name="Vineis J.H."/>
            <person name="Bowen J.L."/>
            <person name="Friedrich M."/>
            <person name="Jones J."/>
            <person name="Robertson H.M."/>
            <person name="Feyereisen R."/>
            <person name="Mechler-Hickson A."/>
            <person name="Mathers N."/>
            <person name="Lee C.E."/>
            <person name="Colbourne J.K."/>
            <person name="Biales A."/>
            <person name="Johnston J.S."/>
            <person name="Wellborn G.A."/>
            <person name="Rosendale A.J."/>
            <person name="Cridge A.G."/>
            <person name="Munoz-Torres M.C."/>
            <person name="Bain P.A."/>
            <person name="Manny A.R."/>
            <person name="Major K.M."/>
            <person name="Lambert F.N."/>
            <person name="Vulpe C.D."/>
            <person name="Tuck P."/>
            <person name="Blalock B.J."/>
            <person name="Lin Y.-Y."/>
            <person name="Smith M.E."/>
            <person name="Ochoa-Acuna H."/>
            <person name="Chen M.-J.M."/>
            <person name="Childers C.P."/>
            <person name="Qu J."/>
            <person name="Dugan S."/>
            <person name="Lee S.L."/>
            <person name="Chao H."/>
            <person name="Dinh H."/>
            <person name="Han Y."/>
            <person name="Doddapaneni H."/>
            <person name="Worley K.C."/>
            <person name="Muzny D.M."/>
            <person name="Gibbs R.A."/>
            <person name="Richards S."/>
        </authorList>
    </citation>
    <scope>NUCLEOTIDE SEQUENCE</scope>
    <source>
        <strain evidence="7">HAZT.00-mixed</strain>
        <tissue evidence="7">Whole organism</tissue>
    </source>
</reference>
<gene>
    <name evidence="7" type="ORF">HAZT_HAZT007275</name>
</gene>
<proteinExistence type="inferred from homology"/>
<name>A0A6A0GU51_HYAAZ</name>
<accession>A0A6A0GU51</accession>
<dbReference type="OrthoDB" id="29853at2759"/>
<protein>
    <recommendedName>
        <fullName evidence="2">IST1 homolog</fullName>
    </recommendedName>
    <alternativeName>
        <fullName evidence="3">Charged multivesicular body protein 8</fullName>
    </alternativeName>
</protein>
<feature type="coiled-coil region" evidence="6">
    <location>
        <begin position="8"/>
        <end position="42"/>
    </location>
</feature>
<dbReference type="PANTHER" id="PTHR12161">
    <property type="entry name" value="IST1 FAMILY MEMBER"/>
    <property type="match status" value="1"/>
</dbReference>
<dbReference type="EMBL" id="JQDR03014273">
    <property type="protein sequence ID" value="KAA0188375.1"/>
    <property type="molecule type" value="Genomic_DNA"/>
</dbReference>
<dbReference type="Gene3D" id="1.20.1260.60">
    <property type="entry name" value="Vacuolar protein sorting-associated protein Ist1"/>
    <property type="match status" value="1"/>
</dbReference>
<feature type="non-terminal residue" evidence="7">
    <location>
        <position position="70"/>
    </location>
</feature>
<evidence type="ECO:0000256" key="6">
    <source>
        <dbReference type="SAM" id="Coils"/>
    </source>
</evidence>
<comment type="subunit">
    <text evidence="5">Interacts with CHMP1A, CHMP1B, VPS4A and VTA1. Interacts with SPAST, STAMBP, and USP8. May interact with VPS37B. May associate with the ESCRT-I complex. Interacts with MITD1, in competition with VSP4. Interacts with SPART (via MIT domain); leading to the recruitment of SPART to midbodies. Interacts with SPAST.</text>
</comment>
<dbReference type="AlphaFoldDB" id="A0A6A0GU51"/>
<evidence type="ECO:0000256" key="1">
    <source>
        <dbReference type="ARBA" id="ARBA00005536"/>
    </source>
</evidence>
<evidence type="ECO:0000256" key="2">
    <source>
        <dbReference type="ARBA" id="ARBA00014513"/>
    </source>
</evidence>
<dbReference type="GO" id="GO:0015031">
    <property type="term" value="P:protein transport"/>
    <property type="evidence" value="ECO:0007669"/>
    <property type="project" value="InterPro"/>
</dbReference>
<evidence type="ECO:0000313" key="7">
    <source>
        <dbReference type="EMBL" id="KAA0188375.1"/>
    </source>
</evidence>
<sequence>MFSSGPSYAKLKTNLRLSINRLKLLEKKKTELTQKARKEIADYIAAGKIERAKIRVEHIIREDYLVEAME</sequence>
<reference evidence="7" key="2">
    <citation type="journal article" date="2018" name="Environ. Sci. Technol.">
        <title>The Toxicogenome of Hyalella azteca: A Model for Sediment Ecotoxicology and Evolutionary Toxicology.</title>
        <authorList>
            <person name="Poynton H.C."/>
            <person name="Hasenbein S."/>
            <person name="Benoit J.B."/>
            <person name="Sepulveda M.S."/>
            <person name="Poelchau M.F."/>
            <person name="Hughes D.S.T."/>
            <person name="Murali S.C."/>
            <person name="Chen S."/>
            <person name="Glastad K.M."/>
            <person name="Goodisman M.A.D."/>
            <person name="Werren J.H."/>
            <person name="Vineis J.H."/>
            <person name="Bowen J.L."/>
            <person name="Friedrich M."/>
            <person name="Jones J."/>
            <person name="Robertson H.M."/>
            <person name="Feyereisen R."/>
            <person name="Mechler-Hickson A."/>
            <person name="Mathers N."/>
            <person name="Lee C.E."/>
            <person name="Colbourne J.K."/>
            <person name="Biales A."/>
            <person name="Johnston J.S."/>
            <person name="Wellborn G.A."/>
            <person name="Rosendale A.J."/>
            <person name="Cridge A.G."/>
            <person name="Munoz-Torres M.C."/>
            <person name="Bain P.A."/>
            <person name="Manny A.R."/>
            <person name="Major K.M."/>
            <person name="Lambert F.N."/>
            <person name="Vulpe C.D."/>
            <person name="Tuck P."/>
            <person name="Blalock B.J."/>
            <person name="Lin Y.Y."/>
            <person name="Smith M.E."/>
            <person name="Ochoa-Acuna H."/>
            <person name="Chen M.M."/>
            <person name="Childers C.P."/>
            <person name="Qu J."/>
            <person name="Dugan S."/>
            <person name="Lee S.L."/>
            <person name="Chao H."/>
            <person name="Dinh H."/>
            <person name="Han Y."/>
            <person name="Doddapaneni H."/>
            <person name="Worley K.C."/>
            <person name="Muzny D.M."/>
            <person name="Gibbs R.A."/>
            <person name="Richards S."/>
        </authorList>
    </citation>
    <scope>NUCLEOTIDE SEQUENCE</scope>
    <source>
        <strain evidence="7">HAZT.00-mixed</strain>
        <tissue evidence="7">Whole organism</tissue>
    </source>
</reference>
<dbReference type="Proteomes" id="UP000711488">
    <property type="component" value="Unassembled WGS sequence"/>
</dbReference>
<dbReference type="Pfam" id="PF03398">
    <property type="entry name" value="Ist1"/>
    <property type="match status" value="1"/>
</dbReference>
<evidence type="ECO:0000256" key="4">
    <source>
        <dbReference type="ARBA" id="ARBA00046124"/>
    </source>
</evidence>
<organism evidence="7">
    <name type="scientific">Hyalella azteca</name>
    <name type="common">Amphipod</name>
    <dbReference type="NCBI Taxonomy" id="294128"/>
    <lineage>
        <taxon>Eukaryota</taxon>
        <taxon>Metazoa</taxon>
        <taxon>Ecdysozoa</taxon>
        <taxon>Arthropoda</taxon>
        <taxon>Crustacea</taxon>
        <taxon>Multicrustacea</taxon>
        <taxon>Malacostraca</taxon>
        <taxon>Eumalacostraca</taxon>
        <taxon>Peracarida</taxon>
        <taxon>Amphipoda</taxon>
        <taxon>Senticaudata</taxon>
        <taxon>Talitrida</taxon>
        <taxon>Talitroidea</taxon>
        <taxon>Hyalellidae</taxon>
        <taxon>Hyalella</taxon>
    </lineage>
</organism>
<keyword evidence="6" id="KW-0175">Coiled coil</keyword>